<dbReference type="Gene3D" id="2.60.120.200">
    <property type="match status" value="1"/>
</dbReference>
<dbReference type="SUPFAM" id="SSF49899">
    <property type="entry name" value="Concanavalin A-like lectins/glucanases"/>
    <property type="match status" value="1"/>
</dbReference>
<evidence type="ECO:0000256" key="2">
    <source>
        <dbReference type="SAM" id="SignalP"/>
    </source>
</evidence>
<keyword evidence="2" id="KW-0732">Signal</keyword>
<evidence type="ECO:0000313" key="4">
    <source>
        <dbReference type="Proteomes" id="UP000294901"/>
    </source>
</evidence>
<dbReference type="Proteomes" id="UP000294901">
    <property type="component" value="Unassembled WGS sequence"/>
</dbReference>
<comment type="caution">
    <text evidence="3">The sequence shown here is derived from an EMBL/GenBank/DDBJ whole genome shotgun (WGS) entry which is preliminary data.</text>
</comment>
<keyword evidence="4" id="KW-1185">Reference proteome</keyword>
<name>A0A4R6JV50_9ACTN</name>
<organism evidence="3 4">
    <name type="scientific">Paractinoplanes brasiliensis</name>
    <dbReference type="NCBI Taxonomy" id="52695"/>
    <lineage>
        <taxon>Bacteria</taxon>
        <taxon>Bacillati</taxon>
        <taxon>Actinomycetota</taxon>
        <taxon>Actinomycetes</taxon>
        <taxon>Micromonosporales</taxon>
        <taxon>Micromonosporaceae</taxon>
        <taxon>Paractinoplanes</taxon>
    </lineage>
</organism>
<proteinExistence type="predicted"/>
<evidence type="ECO:0000313" key="3">
    <source>
        <dbReference type="EMBL" id="TDO39411.1"/>
    </source>
</evidence>
<sequence length="298" mass="31505">MFRKRWWLALAGLLVLVGTVAHAQRPSSGPAFAVIKPSGSPPFNLGEAPSVRHKSGGVRALAGLLPMREPVEQNSSPPPGAVRTASGPVSVRYDFDGGTGRPITDHRGRHELRPLGQNGGTLRLVPQGSGLAVSYPARCRMARERDCPRAILEGVRDDSLNPGTRPLRYGASVRMTYADLADGANVVQKGFSVGGISQYKLQVDHRLGHPSCVLAGEGRIHRAEPAVDVADGKWHTLTCTRTRDRLTLAVDGKPAAAVAVPADLSIANAEPLRVGGKGTGKSNDQFAGAIDDVFIQIG</sequence>
<gene>
    <name evidence="3" type="ORF">C8E87_3098</name>
</gene>
<dbReference type="InterPro" id="IPR013320">
    <property type="entry name" value="ConA-like_dom_sf"/>
</dbReference>
<protein>
    <submittedName>
        <fullName evidence="3">Concanavalin A-like lectin/glucanase superfamily protein</fullName>
    </submittedName>
</protein>
<reference evidence="3 4" key="1">
    <citation type="submission" date="2019-03" db="EMBL/GenBank/DDBJ databases">
        <title>Sequencing the genomes of 1000 actinobacteria strains.</title>
        <authorList>
            <person name="Klenk H.-P."/>
        </authorList>
    </citation>
    <scope>NUCLEOTIDE SEQUENCE [LARGE SCALE GENOMIC DNA]</scope>
    <source>
        <strain evidence="3 4">DSM 43805</strain>
    </source>
</reference>
<dbReference type="AlphaFoldDB" id="A0A4R6JV50"/>
<keyword evidence="3" id="KW-0430">Lectin</keyword>
<feature type="region of interest" description="Disordered" evidence="1">
    <location>
        <begin position="69"/>
        <end position="123"/>
    </location>
</feature>
<dbReference type="EMBL" id="SNWR01000001">
    <property type="protein sequence ID" value="TDO39411.1"/>
    <property type="molecule type" value="Genomic_DNA"/>
</dbReference>
<evidence type="ECO:0000256" key="1">
    <source>
        <dbReference type="SAM" id="MobiDB-lite"/>
    </source>
</evidence>
<feature type="signal peptide" evidence="2">
    <location>
        <begin position="1"/>
        <end position="23"/>
    </location>
</feature>
<dbReference type="Pfam" id="PF13385">
    <property type="entry name" value="Laminin_G_3"/>
    <property type="match status" value="1"/>
</dbReference>
<feature type="compositionally biased region" description="Basic and acidic residues" evidence="1">
    <location>
        <begin position="103"/>
        <end position="113"/>
    </location>
</feature>
<feature type="chain" id="PRO_5020519873" evidence="2">
    <location>
        <begin position="24"/>
        <end position="298"/>
    </location>
</feature>
<dbReference type="GO" id="GO:0030246">
    <property type="term" value="F:carbohydrate binding"/>
    <property type="evidence" value="ECO:0007669"/>
    <property type="project" value="UniProtKB-KW"/>
</dbReference>
<accession>A0A4R6JV50</accession>